<feature type="non-terminal residue" evidence="6">
    <location>
        <position position="1"/>
    </location>
</feature>
<keyword evidence="2 4" id="KW-0547">Nucleotide-binding</keyword>
<keyword evidence="1" id="KW-0418">Kinase</keyword>
<proteinExistence type="predicted"/>
<dbReference type="Pfam" id="PF07714">
    <property type="entry name" value="PK_Tyr_Ser-Thr"/>
    <property type="match status" value="1"/>
</dbReference>
<accession>A0ABR2GXP5</accession>
<dbReference type="Gene3D" id="1.10.510.10">
    <property type="entry name" value="Transferase(Phosphotransferase) domain 1"/>
    <property type="match status" value="3"/>
</dbReference>
<evidence type="ECO:0000313" key="6">
    <source>
        <dbReference type="EMBL" id="KAK8838142.1"/>
    </source>
</evidence>
<evidence type="ECO:0000256" key="3">
    <source>
        <dbReference type="ARBA" id="ARBA00022840"/>
    </source>
</evidence>
<sequence length="1016" mass="117623">FREFVEKFDKIEYSIQPKNEIIYLDINDFDKIMKIGVGSFSKVFKVKEKSTGILYAAKVSNNKDENNEDGKNMFDREIKIMFKLNHLSIIRIKGISPLNFNFKPRPTIIFELANSTLRDVLKLEYHGNSLPEWNSTKKHITLYGIASGMQYMHSLDIIHRDLKPENILEDEYLFPKISDFGLSKELICDFESDSFQSKEGFKGTIAYSSPEMIKNGTFSKAGDVYSYGIMAYEILSGQEIYDKMNQFDVMNEVLNKKRPSFNFPISDSYKKLIERCWEENMEDRPSFDEIVEILKNEESCDESIDIGEFNKYVDYIEGYNEGNKNDIVFQKVESNIQVIKEKSDIIISPYAQQVDLKDFERKAKIGSGGFANVYEIIKKSSNETFAAKIMKNETTDLEEKEQINLMREFEIISQICYESIMKFVGYSMNNFNNKPKPVLISEILRNGSLAGVLDLESHGCGIKGWDSTKKLINIYGIASAMKYLHSRNILHRDLKPDNVLLDEYLYPKLSDFGLSKEYFGKVIENCSAVLGTPPYISPEIWRKNEYTKASDVYAFAMIVYEIITNEVPLKKFKLLETICYHVTIKHYRPQFNVPVPRCYKELIEKCWAEDPDERPSFDDIIDTLKSNPEFILEDVDLDEFIIYSEFVGENYIVFKEKEAEKEQTKQEVALNSEPSKNKDDKSLVKYDVPDVKERINEHTITMFNRVIETEMKSMSITNYFIDLDDYEMKELIRKSEFNKVFKVIQKSTGDVYSAKISNVDMTQFNEEEMMKTAREFNQISHLKHPSILEFIGFSPHSFKKEPKPVVITELYPRKSLGDILQMEKNNLKLTGWNATKKLMNIYGIASAMKYLHSNEIIHRNLKPSNIIVDDSLLPKLSDFGICTHLLMMNSMTFQSASKIQGLSVYSAPEVIISGECTKESDVYSFAMIVYEIMTKEKPVVKVGKISSGGASIIKRPEIKVSIPECYQNMIELGWSEYPNERPTFEEIVHELENDPNFITPDVDKEEYFKYTKELSV</sequence>
<dbReference type="PROSITE" id="PS00107">
    <property type="entry name" value="PROTEIN_KINASE_ATP"/>
    <property type="match status" value="2"/>
</dbReference>
<evidence type="ECO:0000256" key="2">
    <source>
        <dbReference type="ARBA" id="ARBA00022741"/>
    </source>
</evidence>
<comment type="caution">
    <text evidence="6">The sequence shown here is derived from an EMBL/GenBank/DDBJ whole genome shotgun (WGS) entry which is preliminary data.</text>
</comment>
<keyword evidence="1" id="KW-0808">Transferase</keyword>
<dbReference type="InterPro" id="IPR001245">
    <property type="entry name" value="Ser-Thr/Tyr_kinase_cat_dom"/>
</dbReference>
<dbReference type="SMART" id="SM00220">
    <property type="entry name" value="S_TKc"/>
    <property type="match status" value="3"/>
</dbReference>
<keyword evidence="1" id="KW-0723">Serine/threonine-protein kinase</keyword>
<dbReference type="EMBL" id="JAPFFF010000057">
    <property type="protein sequence ID" value="KAK8838142.1"/>
    <property type="molecule type" value="Genomic_DNA"/>
</dbReference>
<dbReference type="SUPFAM" id="SSF56112">
    <property type="entry name" value="Protein kinase-like (PK-like)"/>
    <property type="match status" value="3"/>
</dbReference>
<dbReference type="Proteomes" id="UP001470230">
    <property type="component" value="Unassembled WGS sequence"/>
</dbReference>
<dbReference type="PRINTS" id="PR00109">
    <property type="entry name" value="TYRKINASE"/>
</dbReference>
<keyword evidence="7" id="KW-1185">Reference proteome</keyword>
<feature type="binding site" evidence="4">
    <location>
        <position position="388"/>
    </location>
    <ligand>
        <name>ATP</name>
        <dbReference type="ChEBI" id="CHEBI:30616"/>
    </ligand>
</feature>
<evidence type="ECO:0000256" key="4">
    <source>
        <dbReference type="PROSITE-ProRule" id="PRU10141"/>
    </source>
</evidence>
<feature type="domain" description="Protein kinase" evidence="5">
    <location>
        <begin position="29"/>
        <end position="304"/>
    </location>
</feature>
<dbReference type="InterPro" id="IPR017441">
    <property type="entry name" value="Protein_kinase_ATP_BS"/>
</dbReference>
<protein>
    <recommendedName>
        <fullName evidence="5">Protein kinase domain-containing protein</fullName>
    </recommendedName>
</protein>
<dbReference type="Pfam" id="PF00069">
    <property type="entry name" value="Pkinase"/>
    <property type="match status" value="2"/>
</dbReference>
<feature type="domain" description="Protein kinase" evidence="5">
    <location>
        <begin position="726"/>
        <end position="997"/>
    </location>
</feature>
<dbReference type="PANTHER" id="PTHR44329">
    <property type="entry name" value="SERINE/THREONINE-PROTEIN KINASE TNNI3K-RELATED"/>
    <property type="match status" value="1"/>
</dbReference>
<evidence type="ECO:0000313" key="7">
    <source>
        <dbReference type="Proteomes" id="UP001470230"/>
    </source>
</evidence>
<dbReference type="InterPro" id="IPR008271">
    <property type="entry name" value="Ser/Thr_kinase_AS"/>
</dbReference>
<dbReference type="PROSITE" id="PS00108">
    <property type="entry name" value="PROTEIN_KINASE_ST"/>
    <property type="match status" value="1"/>
</dbReference>
<name>A0ABR2GXP5_9EUKA</name>
<dbReference type="PROSITE" id="PS50011">
    <property type="entry name" value="PROTEIN_KINASE_DOM"/>
    <property type="match status" value="3"/>
</dbReference>
<feature type="binding site" evidence="4">
    <location>
        <position position="58"/>
    </location>
    <ligand>
        <name>ATP</name>
        <dbReference type="ChEBI" id="CHEBI:30616"/>
    </ligand>
</feature>
<keyword evidence="3 4" id="KW-0067">ATP-binding</keyword>
<gene>
    <name evidence="6" type="ORF">M9Y10_036095</name>
</gene>
<evidence type="ECO:0000259" key="5">
    <source>
        <dbReference type="PROSITE" id="PS50011"/>
    </source>
</evidence>
<dbReference type="PANTHER" id="PTHR44329:SF298">
    <property type="entry name" value="MIXED LINEAGE KINASE DOMAIN-LIKE PROTEIN"/>
    <property type="match status" value="1"/>
</dbReference>
<feature type="domain" description="Protein kinase" evidence="5">
    <location>
        <begin position="359"/>
        <end position="630"/>
    </location>
</feature>
<reference evidence="6 7" key="1">
    <citation type="submission" date="2024-04" db="EMBL/GenBank/DDBJ databases">
        <title>Tritrichomonas musculus Genome.</title>
        <authorList>
            <person name="Alves-Ferreira E."/>
            <person name="Grigg M."/>
            <person name="Lorenzi H."/>
            <person name="Galac M."/>
        </authorList>
    </citation>
    <scope>NUCLEOTIDE SEQUENCE [LARGE SCALE GENOMIC DNA]</scope>
    <source>
        <strain evidence="6 7">EAF2021</strain>
    </source>
</reference>
<organism evidence="6 7">
    <name type="scientific">Tritrichomonas musculus</name>
    <dbReference type="NCBI Taxonomy" id="1915356"/>
    <lineage>
        <taxon>Eukaryota</taxon>
        <taxon>Metamonada</taxon>
        <taxon>Parabasalia</taxon>
        <taxon>Tritrichomonadida</taxon>
        <taxon>Tritrichomonadidae</taxon>
        <taxon>Tritrichomonas</taxon>
    </lineage>
</organism>
<dbReference type="InterPro" id="IPR051681">
    <property type="entry name" value="Ser/Thr_Kinases-Pseudokinases"/>
</dbReference>
<dbReference type="InterPro" id="IPR000719">
    <property type="entry name" value="Prot_kinase_dom"/>
</dbReference>
<dbReference type="InterPro" id="IPR011009">
    <property type="entry name" value="Kinase-like_dom_sf"/>
</dbReference>
<evidence type="ECO:0000256" key="1">
    <source>
        <dbReference type="ARBA" id="ARBA00022527"/>
    </source>
</evidence>